<proteinExistence type="predicted"/>
<gene>
    <name evidence="1" type="ORF">UFOVP272_26</name>
</gene>
<accession>A0A6J5LHM3</accession>
<organism evidence="1">
    <name type="scientific">uncultured Caudovirales phage</name>
    <dbReference type="NCBI Taxonomy" id="2100421"/>
    <lineage>
        <taxon>Viruses</taxon>
        <taxon>Duplodnaviria</taxon>
        <taxon>Heunggongvirae</taxon>
        <taxon>Uroviricota</taxon>
        <taxon>Caudoviricetes</taxon>
        <taxon>Peduoviridae</taxon>
        <taxon>Maltschvirus</taxon>
        <taxon>Maltschvirus maltsch</taxon>
    </lineage>
</organism>
<sequence>MKYTPAPWHLSDARSTKVDLIDNLKGEAIGEIVWVDTRNPADAKLISAAPDLLEACIEATSLFDNYPECWEAIGTWQVLLSAIKKATQ</sequence>
<evidence type="ECO:0000313" key="1">
    <source>
        <dbReference type="EMBL" id="CAB4134158.1"/>
    </source>
</evidence>
<name>A0A6J5LHM3_9CAUD</name>
<protein>
    <submittedName>
        <fullName evidence="1">Uncharacterized protein</fullName>
    </submittedName>
</protein>
<reference evidence="1" key="1">
    <citation type="submission" date="2020-04" db="EMBL/GenBank/DDBJ databases">
        <authorList>
            <person name="Chiriac C."/>
            <person name="Salcher M."/>
            <person name="Ghai R."/>
            <person name="Kavagutti S V."/>
        </authorList>
    </citation>
    <scope>NUCLEOTIDE SEQUENCE</scope>
</reference>
<dbReference type="EMBL" id="LR796279">
    <property type="protein sequence ID" value="CAB4134158.1"/>
    <property type="molecule type" value="Genomic_DNA"/>
</dbReference>